<sequence length="235" mass="26909">MKKEKKRAELPLVSVIIPIYNCKNYLGDAVESILAQTYQPVEIIVVDDGSTDGSALVIEQYDEVRCIQQSHSGAGTARNQGIRTAQGNFLAFLDADDLWNRDKLSLQMDVLLNRDDLDMVFGHIKQFYSPELDGLMKKRIFSFADETLPGYSCGTLLIKRESFLRVGYFDPKWRRGEFIDWLTRARDKGLSSLLLPQVLMKRRLHSSNLGIREPQSKIDLTKIIKAKLDRRREIS</sequence>
<keyword evidence="3" id="KW-1185">Reference proteome</keyword>
<dbReference type="InterPro" id="IPR001173">
    <property type="entry name" value="Glyco_trans_2-like"/>
</dbReference>
<accession>A0ABV6YUG9</accession>
<dbReference type="InterPro" id="IPR029044">
    <property type="entry name" value="Nucleotide-diphossugar_trans"/>
</dbReference>
<organism evidence="2 3">
    <name type="scientific">candidate division CSSED10-310 bacterium</name>
    <dbReference type="NCBI Taxonomy" id="2855610"/>
    <lineage>
        <taxon>Bacteria</taxon>
        <taxon>Bacteria division CSSED10-310</taxon>
    </lineage>
</organism>
<evidence type="ECO:0000259" key="1">
    <source>
        <dbReference type="Pfam" id="PF00535"/>
    </source>
</evidence>
<dbReference type="Proteomes" id="UP001594351">
    <property type="component" value="Unassembled WGS sequence"/>
</dbReference>
<protein>
    <submittedName>
        <fullName evidence="2">Glycosyltransferase family 2 protein</fullName>
    </submittedName>
</protein>
<gene>
    <name evidence="2" type="ORF">ACFL27_06550</name>
</gene>
<evidence type="ECO:0000313" key="3">
    <source>
        <dbReference type="Proteomes" id="UP001594351"/>
    </source>
</evidence>
<dbReference type="PANTHER" id="PTHR43685">
    <property type="entry name" value="GLYCOSYLTRANSFERASE"/>
    <property type="match status" value="1"/>
</dbReference>
<dbReference type="CDD" id="cd00761">
    <property type="entry name" value="Glyco_tranf_GTA_type"/>
    <property type="match status" value="1"/>
</dbReference>
<reference evidence="2 3" key="1">
    <citation type="submission" date="2024-09" db="EMBL/GenBank/DDBJ databases">
        <title>Laminarin stimulates single cell rates of sulfate reduction while oxygen inhibits transcriptomic activity in coastal marine sediment.</title>
        <authorList>
            <person name="Lindsay M."/>
            <person name="Orcutt B."/>
            <person name="Emerson D."/>
            <person name="Stepanauskas R."/>
            <person name="D'Angelo T."/>
        </authorList>
    </citation>
    <scope>NUCLEOTIDE SEQUENCE [LARGE SCALE GENOMIC DNA]</scope>
    <source>
        <strain evidence="2">SAG AM-311-K15</strain>
    </source>
</reference>
<dbReference type="SUPFAM" id="SSF53448">
    <property type="entry name" value="Nucleotide-diphospho-sugar transferases"/>
    <property type="match status" value="1"/>
</dbReference>
<dbReference type="Gene3D" id="3.90.550.10">
    <property type="entry name" value="Spore Coat Polysaccharide Biosynthesis Protein SpsA, Chain A"/>
    <property type="match status" value="1"/>
</dbReference>
<evidence type="ECO:0000313" key="2">
    <source>
        <dbReference type="EMBL" id="MFC1849852.1"/>
    </source>
</evidence>
<name>A0ABV6YUG9_UNCC1</name>
<proteinExistence type="predicted"/>
<dbReference type="InterPro" id="IPR050834">
    <property type="entry name" value="Glycosyltransf_2"/>
</dbReference>
<feature type="domain" description="Glycosyltransferase 2-like" evidence="1">
    <location>
        <begin position="14"/>
        <end position="134"/>
    </location>
</feature>
<dbReference type="EMBL" id="JBHPBY010000062">
    <property type="protein sequence ID" value="MFC1849852.1"/>
    <property type="molecule type" value="Genomic_DNA"/>
</dbReference>
<dbReference type="Pfam" id="PF00535">
    <property type="entry name" value="Glycos_transf_2"/>
    <property type="match status" value="1"/>
</dbReference>
<dbReference type="PANTHER" id="PTHR43685:SF2">
    <property type="entry name" value="GLYCOSYLTRANSFERASE 2-LIKE DOMAIN-CONTAINING PROTEIN"/>
    <property type="match status" value="1"/>
</dbReference>
<comment type="caution">
    <text evidence="2">The sequence shown here is derived from an EMBL/GenBank/DDBJ whole genome shotgun (WGS) entry which is preliminary data.</text>
</comment>